<feature type="region of interest" description="Disordered" evidence="2">
    <location>
        <begin position="224"/>
        <end position="252"/>
    </location>
</feature>
<comment type="caution">
    <text evidence="4">The sequence shown here is derived from an EMBL/GenBank/DDBJ whole genome shotgun (WGS) entry which is preliminary data.</text>
</comment>
<feature type="compositionally biased region" description="Acidic residues" evidence="2">
    <location>
        <begin position="476"/>
        <end position="499"/>
    </location>
</feature>
<feature type="transmembrane region" description="Helical" evidence="3">
    <location>
        <begin position="172"/>
        <end position="194"/>
    </location>
</feature>
<keyword evidence="3" id="KW-1133">Transmembrane helix</keyword>
<evidence type="ECO:0000256" key="3">
    <source>
        <dbReference type="SAM" id="Phobius"/>
    </source>
</evidence>
<feature type="compositionally biased region" description="Low complexity" evidence="2">
    <location>
        <begin position="224"/>
        <end position="239"/>
    </location>
</feature>
<feature type="coiled-coil region" evidence="1">
    <location>
        <begin position="1269"/>
        <end position="1303"/>
    </location>
</feature>
<evidence type="ECO:0000313" key="4">
    <source>
        <dbReference type="EMBL" id="CAB9510343.1"/>
    </source>
</evidence>
<evidence type="ECO:0000256" key="2">
    <source>
        <dbReference type="SAM" id="MobiDB-lite"/>
    </source>
</evidence>
<feature type="compositionally biased region" description="Basic residues" evidence="2">
    <location>
        <begin position="769"/>
        <end position="780"/>
    </location>
</feature>
<feature type="region of interest" description="Disordered" evidence="2">
    <location>
        <begin position="889"/>
        <end position="924"/>
    </location>
</feature>
<evidence type="ECO:0000256" key="1">
    <source>
        <dbReference type="SAM" id="Coils"/>
    </source>
</evidence>
<feature type="region of interest" description="Disordered" evidence="2">
    <location>
        <begin position="347"/>
        <end position="370"/>
    </location>
</feature>
<feature type="compositionally biased region" description="Polar residues" evidence="2">
    <location>
        <begin position="275"/>
        <end position="304"/>
    </location>
</feature>
<accession>A0A9N8HH59</accession>
<feature type="compositionally biased region" description="Acidic residues" evidence="2">
    <location>
        <begin position="686"/>
        <end position="704"/>
    </location>
</feature>
<gene>
    <name evidence="4" type="ORF">SEMRO_432_G141670.1</name>
</gene>
<feature type="compositionally biased region" description="Polar residues" evidence="2">
    <location>
        <begin position="806"/>
        <end position="820"/>
    </location>
</feature>
<name>A0A9N8HH59_9STRA</name>
<feature type="region of interest" description="Disordered" evidence="2">
    <location>
        <begin position="686"/>
        <end position="728"/>
    </location>
</feature>
<feature type="region of interest" description="Disordered" evidence="2">
    <location>
        <begin position="740"/>
        <end position="871"/>
    </location>
</feature>
<dbReference type="Proteomes" id="UP001153069">
    <property type="component" value="Unassembled WGS sequence"/>
</dbReference>
<sequence length="1379" mass="151956">MALPMPLAARAAVSSSASSLVGERASSDSKNLPLVLPVALPLSQVCERSWQPGQFLAKQAVLEWRSTRQPRRVQANQDQKDAEDEACSSAHKEWSVKMTVPFSEPPMDHHLTANATRTSSVVMQRTNHTTTMAHAHHQDVVPLVMRSQAVTNTTEASLATTLHDLWLQPEGGLLLCVLLGVIFLLGLAGMAGLLRRRRVSRACRELEEFRAFKRELMMTNNANSHMASSSTTSSVSSCSSHHHHHHLYNSRSDVVTRRAARNAVRPTQAWTGSITYTSSRSQSEDTTVSTVARSLGLSPTNNSDRQPRVLQRFSLTSFDHRMMQGASDEEYEEEQEEPRPLFDLTKPSVAAASSSSSTSSSTESPGGVAVKTTSLVSPPVVGSLFAGIAASTDTNNNGVFRTVKDGSVQKLIVDLPPVIGEEATRDSLSMSSDHDDDDEAWFADAMDDESFHSVFMPPGSTADAVLLSVQSDLSDYEGDGDMFDEYEDCSYEQDDDEDGSSSTSSSGESDSDSDEQSRESSTLQVFWARPSNFSLPPPYQEVVAVKSLGELAIVKSPPSSPLGSARKMVDGVLLSPDQQVAVVNRSFSPRQDGTPNIVQFAVDVTPPLSLPRKNSRGSLCSMASLASVVTNCEVEVDGEGMVVATSPRKLARRSSQRLSMSSSHNDLSASFHQTVETLLQSLMLSDSEDDDTEAGDNDSDDESLDGVGHFGYDMAMGGSGHGLGLGDEDDQQIVLGERRNHEEHQVPTQPVSDWRSAIVPADKLEPPRRRQQKRGSSRRRLSIEESSATHGLVPASPMHQDRRLSSSESSLVATMISQALSPAFKTPDQRSKRRVSRHEQPKSSSERRLSLPTDTALVSKQRRVSFHPDEQHHFEEDAMVVRRLFVEGDQEGEGDVDSPPGTPPEAYMNESSTPDKKSKLNKRTSPTSVRALLLEDGVSQVECSDAPVQNVFVGEMNGVPEGRMDSLEDSLHGDSLRSQSLRRRSSRFSARFSALFSASMSTLKTDTDMNGYSQSLLDLNEDEEFVHDAVGNEKESGRPVIANIDMVERHCTSDSHRRKLKNARLVVRVVLGAHRKDYKTSKACFQAIDTVTAFRKEIYQAVLEMSKGGQVLADLRSCWQQLWRQGDSGAAVFPALPKDPRTVDNYEYSMLLLRKIYTMLYPEATPASKPNTYPSHSGELMSSHGPEENMTLFLGSIGGLPVSLSLSSFDTDRTKRTRLTPYKSDERYPLSLQDAMRVVRAVLGPSHKRVSGQDCLRAIQMYGLLKIQFKRLSQQLEEQRAFVAELNSELEQVVQDLHKVTSRGDNDNHSCAMRITKRKNLHRDGETGHMKNAEMGKTVTCDYPSDVTPDVTPTEHLVPGRLSNWTLDRIVYYPFEEAE</sequence>
<keyword evidence="5" id="KW-1185">Reference proteome</keyword>
<keyword evidence="1" id="KW-0175">Coiled coil</keyword>
<dbReference type="EMBL" id="CAICTM010000431">
    <property type="protein sequence ID" value="CAB9510343.1"/>
    <property type="molecule type" value="Genomic_DNA"/>
</dbReference>
<keyword evidence="3" id="KW-0812">Transmembrane</keyword>
<protein>
    <recommendedName>
        <fullName evidence="6">Transmembrane protein</fullName>
    </recommendedName>
</protein>
<feature type="region of interest" description="Disordered" evidence="2">
    <location>
        <begin position="476"/>
        <end position="523"/>
    </location>
</feature>
<feature type="compositionally biased region" description="Basic and acidic residues" evidence="2">
    <location>
        <begin position="837"/>
        <end position="849"/>
    </location>
</feature>
<reference evidence="4" key="1">
    <citation type="submission" date="2020-06" db="EMBL/GenBank/DDBJ databases">
        <authorList>
            <consortium name="Plant Systems Biology data submission"/>
        </authorList>
    </citation>
    <scope>NUCLEOTIDE SEQUENCE</scope>
    <source>
        <strain evidence="4">D6</strain>
    </source>
</reference>
<keyword evidence="3" id="KW-0472">Membrane</keyword>
<organism evidence="4 5">
    <name type="scientific">Seminavis robusta</name>
    <dbReference type="NCBI Taxonomy" id="568900"/>
    <lineage>
        <taxon>Eukaryota</taxon>
        <taxon>Sar</taxon>
        <taxon>Stramenopiles</taxon>
        <taxon>Ochrophyta</taxon>
        <taxon>Bacillariophyta</taxon>
        <taxon>Bacillariophyceae</taxon>
        <taxon>Bacillariophycidae</taxon>
        <taxon>Naviculales</taxon>
        <taxon>Naviculaceae</taxon>
        <taxon>Seminavis</taxon>
    </lineage>
</organism>
<feature type="region of interest" description="Disordered" evidence="2">
    <location>
        <begin position="275"/>
        <end position="309"/>
    </location>
</feature>
<proteinExistence type="predicted"/>
<evidence type="ECO:0000313" key="5">
    <source>
        <dbReference type="Proteomes" id="UP001153069"/>
    </source>
</evidence>
<evidence type="ECO:0008006" key="6">
    <source>
        <dbReference type="Google" id="ProtNLM"/>
    </source>
</evidence>
<feature type="compositionally biased region" description="Low complexity" evidence="2">
    <location>
        <begin position="348"/>
        <end position="364"/>
    </location>
</feature>